<dbReference type="Proteomes" id="UP000031552">
    <property type="component" value="Unassembled WGS sequence"/>
</dbReference>
<feature type="transmembrane region" description="Helical" evidence="1">
    <location>
        <begin position="32"/>
        <end position="53"/>
    </location>
</feature>
<dbReference type="EMBL" id="CCEJ010000003">
    <property type="protein sequence ID" value="CDR33258.1"/>
    <property type="molecule type" value="Genomic_DNA"/>
</dbReference>
<sequence length="128" mass="14535">MFLDFSVPWQKTPYIDRVEIGFFQISKIPERIVTIIVNLAKAFFNGLIALLACGQSRMFNIQFVDSALSSIYEAGSILLTPLNLFIPLKTLNLQCTWQNNVHQLRKNASAMMARNLLDANKMEIAIEL</sequence>
<protein>
    <submittedName>
        <fullName evidence="2">Membrane protein</fullName>
    </submittedName>
</protein>
<reference evidence="2" key="2">
    <citation type="submission" date="2014-09" db="EMBL/GenBank/DDBJ databases">
        <title>Criblamydia sequanensis harbors a mega-plasmid encoding arsenite resistance.</title>
        <authorList>
            <person name="Bertelli C."/>
            <person name="Goesmann A."/>
            <person name="Greub G."/>
        </authorList>
    </citation>
    <scope>NUCLEOTIDE SEQUENCE [LARGE SCALE GENOMIC DNA]</scope>
    <source>
        <strain evidence="2">CRIB-18</strain>
    </source>
</reference>
<dbReference type="AlphaFoldDB" id="A0A090D105"/>
<accession>A0A090D105</accession>
<dbReference type="RefSeq" id="WP_041016780.1">
    <property type="nucleotide sequence ID" value="NZ_CCEJ010000003.1"/>
</dbReference>
<comment type="caution">
    <text evidence="2">The sequence shown here is derived from an EMBL/GenBank/DDBJ whole genome shotgun (WGS) entry which is preliminary data.</text>
</comment>
<reference evidence="2" key="1">
    <citation type="submission" date="2013-12" db="EMBL/GenBank/DDBJ databases">
        <authorList>
            <person name="Linke B."/>
        </authorList>
    </citation>
    <scope>NUCLEOTIDE SEQUENCE [LARGE SCALE GENOMIC DNA]</scope>
    <source>
        <strain evidence="2">CRIB-18</strain>
    </source>
</reference>
<keyword evidence="1" id="KW-1133">Transmembrane helix</keyword>
<evidence type="ECO:0000313" key="3">
    <source>
        <dbReference type="Proteomes" id="UP000031552"/>
    </source>
</evidence>
<keyword evidence="3" id="KW-1185">Reference proteome</keyword>
<keyword evidence="1" id="KW-0812">Transmembrane</keyword>
<name>A0A090D105_9BACT</name>
<keyword evidence="1" id="KW-0472">Membrane</keyword>
<proteinExistence type="predicted"/>
<evidence type="ECO:0000256" key="1">
    <source>
        <dbReference type="SAM" id="Phobius"/>
    </source>
</evidence>
<evidence type="ECO:0000313" key="2">
    <source>
        <dbReference type="EMBL" id="CDR33258.1"/>
    </source>
</evidence>
<gene>
    <name evidence="2" type="ORF">CSEC_0421</name>
</gene>
<organism evidence="2 3">
    <name type="scientific">Candidatus Criblamydia sequanensis CRIB-18</name>
    <dbReference type="NCBI Taxonomy" id="1437425"/>
    <lineage>
        <taxon>Bacteria</taxon>
        <taxon>Pseudomonadati</taxon>
        <taxon>Chlamydiota</taxon>
        <taxon>Chlamydiia</taxon>
        <taxon>Parachlamydiales</taxon>
        <taxon>Candidatus Criblamydiaceae</taxon>
        <taxon>Candidatus Criblamydia</taxon>
    </lineage>
</organism>